<name>A0A1F5LH54_PENAI</name>
<dbReference type="GO" id="GO:0016020">
    <property type="term" value="C:membrane"/>
    <property type="evidence" value="ECO:0007669"/>
    <property type="project" value="UniProtKB-SubCell"/>
</dbReference>
<accession>A0A1F5LH54</accession>
<keyword evidence="2 6" id="KW-0812">Transmembrane</keyword>
<reference evidence="8 9" key="1">
    <citation type="journal article" date="2016" name="Sci. Rep.">
        <title>Penicillium arizonense, a new, genome sequenced fungal species, reveals a high chemical diversity in secreted metabolites.</title>
        <authorList>
            <person name="Grijseels S."/>
            <person name="Nielsen J.C."/>
            <person name="Randelovic M."/>
            <person name="Nielsen J."/>
            <person name="Nielsen K.F."/>
            <person name="Workman M."/>
            <person name="Frisvad J.C."/>
        </authorList>
    </citation>
    <scope>NUCLEOTIDE SEQUENCE [LARGE SCALE GENOMIC DNA]</scope>
    <source>
        <strain evidence="8 9">CBS 141311</strain>
    </source>
</reference>
<evidence type="ECO:0000256" key="4">
    <source>
        <dbReference type="ARBA" id="ARBA00023136"/>
    </source>
</evidence>
<proteinExistence type="predicted"/>
<keyword evidence="9" id="KW-1185">Reference proteome</keyword>
<dbReference type="SUPFAM" id="SSF103473">
    <property type="entry name" value="MFS general substrate transporter"/>
    <property type="match status" value="1"/>
</dbReference>
<evidence type="ECO:0000313" key="9">
    <source>
        <dbReference type="Proteomes" id="UP000177622"/>
    </source>
</evidence>
<dbReference type="PANTHER" id="PTHR23507">
    <property type="entry name" value="ZGC:174356"/>
    <property type="match status" value="1"/>
</dbReference>
<evidence type="ECO:0000256" key="3">
    <source>
        <dbReference type="ARBA" id="ARBA00022989"/>
    </source>
</evidence>
<dbReference type="InterPro" id="IPR011701">
    <property type="entry name" value="MFS"/>
</dbReference>
<dbReference type="InterPro" id="IPR036259">
    <property type="entry name" value="MFS_trans_sf"/>
</dbReference>
<feature type="transmembrane region" description="Helical" evidence="6">
    <location>
        <begin position="290"/>
        <end position="309"/>
    </location>
</feature>
<evidence type="ECO:0000259" key="7">
    <source>
        <dbReference type="PROSITE" id="PS50850"/>
    </source>
</evidence>
<evidence type="ECO:0000256" key="2">
    <source>
        <dbReference type="ARBA" id="ARBA00022692"/>
    </source>
</evidence>
<feature type="transmembrane region" description="Helical" evidence="6">
    <location>
        <begin position="329"/>
        <end position="357"/>
    </location>
</feature>
<dbReference type="EMBL" id="LXJU01000010">
    <property type="protein sequence ID" value="OGE52249.1"/>
    <property type="molecule type" value="Genomic_DNA"/>
</dbReference>
<feature type="domain" description="Major facilitator superfamily (MFS) profile" evidence="7">
    <location>
        <begin position="37"/>
        <end position="490"/>
    </location>
</feature>
<evidence type="ECO:0000256" key="6">
    <source>
        <dbReference type="SAM" id="Phobius"/>
    </source>
</evidence>
<dbReference type="PANTHER" id="PTHR23507:SF1">
    <property type="entry name" value="FI18259P1-RELATED"/>
    <property type="match status" value="1"/>
</dbReference>
<evidence type="ECO:0000256" key="5">
    <source>
        <dbReference type="SAM" id="MobiDB-lite"/>
    </source>
</evidence>
<dbReference type="PROSITE" id="PS50850">
    <property type="entry name" value="MFS"/>
    <property type="match status" value="1"/>
</dbReference>
<feature type="transmembrane region" description="Helical" evidence="6">
    <location>
        <begin position="430"/>
        <end position="450"/>
    </location>
</feature>
<dbReference type="GeneID" id="34576895"/>
<keyword evidence="3 6" id="KW-1133">Transmembrane helix</keyword>
<feature type="transmembrane region" description="Helical" evidence="6">
    <location>
        <begin position="155"/>
        <end position="179"/>
    </location>
</feature>
<dbReference type="AlphaFoldDB" id="A0A1F5LH54"/>
<feature type="transmembrane region" description="Helical" evidence="6">
    <location>
        <begin position="28"/>
        <end position="47"/>
    </location>
</feature>
<gene>
    <name evidence="8" type="ORF">PENARI_c010G02475</name>
</gene>
<feature type="transmembrane region" description="Helical" evidence="6">
    <location>
        <begin position="125"/>
        <end position="149"/>
    </location>
</feature>
<evidence type="ECO:0000313" key="8">
    <source>
        <dbReference type="EMBL" id="OGE52249.1"/>
    </source>
</evidence>
<keyword evidence="4 6" id="KW-0472">Membrane</keyword>
<dbReference type="RefSeq" id="XP_022487691.1">
    <property type="nucleotide sequence ID" value="XM_022632161.1"/>
</dbReference>
<feature type="transmembrane region" description="Helical" evidence="6">
    <location>
        <begin position="378"/>
        <end position="410"/>
    </location>
</feature>
<evidence type="ECO:0000256" key="1">
    <source>
        <dbReference type="ARBA" id="ARBA00004141"/>
    </source>
</evidence>
<dbReference type="Gene3D" id="1.20.1250.20">
    <property type="entry name" value="MFS general substrate transporter like domains"/>
    <property type="match status" value="1"/>
</dbReference>
<dbReference type="InterPro" id="IPR020846">
    <property type="entry name" value="MFS_dom"/>
</dbReference>
<dbReference type="OrthoDB" id="194139at2759"/>
<organism evidence="8 9">
    <name type="scientific">Penicillium arizonense</name>
    <dbReference type="NCBI Taxonomy" id="1835702"/>
    <lineage>
        <taxon>Eukaryota</taxon>
        <taxon>Fungi</taxon>
        <taxon>Dikarya</taxon>
        <taxon>Ascomycota</taxon>
        <taxon>Pezizomycotina</taxon>
        <taxon>Eurotiomycetes</taxon>
        <taxon>Eurotiomycetidae</taxon>
        <taxon>Eurotiales</taxon>
        <taxon>Aspergillaceae</taxon>
        <taxon>Penicillium</taxon>
    </lineage>
</organism>
<comment type="caution">
    <text evidence="8">The sequence shown here is derived from an EMBL/GenBank/DDBJ whole genome shotgun (WGS) entry which is preliminary data.</text>
</comment>
<protein>
    <recommendedName>
        <fullName evidence="7">Major facilitator superfamily (MFS) profile domain-containing protein</fullName>
    </recommendedName>
</protein>
<dbReference type="GO" id="GO:0022857">
    <property type="term" value="F:transmembrane transporter activity"/>
    <property type="evidence" value="ECO:0007669"/>
    <property type="project" value="InterPro"/>
</dbReference>
<feature type="transmembrane region" description="Helical" evidence="6">
    <location>
        <begin position="219"/>
        <end position="239"/>
    </location>
</feature>
<feature type="transmembrane region" description="Helical" evidence="6">
    <location>
        <begin position="462"/>
        <end position="485"/>
    </location>
</feature>
<dbReference type="Pfam" id="PF07690">
    <property type="entry name" value="MFS_1"/>
    <property type="match status" value="1"/>
</dbReference>
<feature type="region of interest" description="Disordered" evidence="5">
    <location>
        <begin position="249"/>
        <end position="272"/>
    </location>
</feature>
<dbReference type="Proteomes" id="UP000177622">
    <property type="component" value="Unassembled WGS sequence"/>
</dbReference>
<comment type="subcellular location">
    <subcellularLocation>
        <location evidence="1">Membrane</location>
        <topology evidence="1">Multi-pass membrane protein</topology>
    </subcellularLocation>
</comment>
<sequence>MVTNMHPETEPLLALDPTISPTRKSKKLVILIVCAIFLLSAEFGFFMSTAPQTAVFEDIICRNYQADLHRTRNGTLPDPNPCKSEAVQGELAIIIGYKDTFDTLPSILLSLPYGILSDHWGRRPVLYLSMLGIILSEFWVRIVCLWSTVIPLRMVWLSSVFRIIGGGDAVLTAIALVIVADVFSEDERSTALFRLQSCIVLAEILATPLSAYMMTFGPMFPYLVSIGLILVGSIPALFLPETLEDAKAKQSLQNNSEQRDENGQSEQNANKSPLEELKRQVREFKVSTRFIWSDTNVCLMILVFFVTVMTRQSTNLLLQYVSKKFDWSIARASLLISLRGIFSMATFMVLMPALTFLGAKYLNLHGKRSDHVMSKGSGIISVIGFAAIALAPTPAILIFGQIVLSMGMAFAVNSRSLATSLVLPDHVGTLYSALAITQSAGMLVAGPLFANLFRLGMHLGNAWMGLPFLQASLFFVIAVVAVWRIRLGPSRISDEEQESSAE</sequence>